<evidence type="ECO:0000313" key="2">
    <source>
        <dbReference type="Proteomes" id="UP001152049"/>
    </source>
</evidence>
<evidence type="ECO:0000313" key="1">
    <source>
        <dbReference type="EMBL" id="KAJ4245051.1"/>
    </source>
</evidence>
<dbReference type="EMBL" id="JAOQAZ010000048">
    <property type="protein sequence ID" value="KAJ4245051.1"/>
    <property type="molecule type" value="Genomic_DNA"/>
</dbReference>
<proteinExistence type="predicted"/>
<dbReference type="OrthoDB" id="3434319at2759"/>
<gene>
    <name evidence="1" type="ORF">NW762_014261</name>
</gene>
<name>A0A9W8RML4_9HYPO</name>
<accession>A0A9W8RML4</accession>
<dbReference type="AlphaFoldDB" id="A0A9W8RML4"/>
<keyword evidence="2" id="KW-1185">Reference proteome</keyword>
<dbReference type="Proteomes" id="UP001152049">
    <property type="component" value="Unassembled WGS sequence"/>
</dbReference>
<comment type="caution">
    <text evidence="1">The sequence shown here is derived from an EMBL/GenBank/DDBJ whole genome shotgun (WGS) entry which is preliminary data.</text>
</comment>
<sequence length="377" mass="42185">MSPNPLQQSTSFMEEWSQLDWTGMLSPESSPPQPPITTMENTFSATPTWPTTMTDTFDQPWNTRFDLGYTISSLYTGPDNSGTIPDSYFVETPPNPAMSFATDGTIFPLSYPITTERPNKINSSDFMSNLSIINLGLHIRLEAIQMNEAALNFDLMIYQQSPLFIDNITLAEFTIKASQDLLLILTKLYNTRHGTNLLSDPPTADILCWKLLSSRHRKDRSKLQNLSGLSLRHPTANSKPLPTPIVLLIASIFIQLVSIYEVILDHITTRVERLSIDPIDPVPGLIFGGRPLEKPCTQGMLFCEVSVSLMEGIERVLGIIPVSEGREAGLLSQRQMEMLGNELDEREEVLPGHAMMTPADLRKLFGKVADIFRHFNS</sequence>
<organism evidence="1 2">
    <name type="scientific">Fusarium torreyae</name>
    <dbReference type="NCBI Taxonomy" id="1237075"/>
    <lineage>
        <taxon>Eukaryota</taxon>
        <taxon>Fungi</taxon>
        <taxon>Dikarya</taxon>
        <taxon>Ascomycota</taxon>
        <taxon>Pezizomycotina</taxon>
        <taxon>Sordariomycetes</taxon>
        <taxon>Hypocreomycetidae</taxon>
        <taxon>Hypocreales</taxon>
        <taxon>Nectriaceae</taxon>
        <taxon>Fusarium</taxon>
    </lineage>
</organism>
<reference evidence="1" key="1">
    <citation type="submission" date="2022-09" db="EMBL/GenBank/DDBJ databases">
        <title>Fusarium specimens isolated from Avocado Roots.</title>
        <authorList>
            <person name="Stajich J."/>
            <person name="Roper C."/>
            <person name="Heimlech-Rivalta G."/>
        </authorList>
    </citation>
    <scope>NUCLEOTIDE SEQUENCE</scope>
    <source>
        <strain evidence="1">CF00136</strain>
    </source>
</reference>
<protein>
    <submittedName>
        <fullName evidence="1">Uncharacterized protein</fullName>
    </submittedName>
</protein>